<feature type="non-terminal residue" evidence="1">
    <location>
        <position position="1"/>
    </location>
</feature>
<feature type="non-terminal residue" evidence="1">
    <location>
        <position position="64"/>
    </location>
</feature>
<evidence type="ECO:0000313" key="1">
    <source>
        <dbReference type="EMBL" id="CAI4009625.1"/>
    </source>
</evidence>
<reference evidence="1" key="1">
    <citation type="submission" date="2022-10" db="EMBL/GenBank/DDBJ databases">
        <authorList>
            <person name="Chen Y."/>
            <person name="Dougan E. K."/>
            <person name="Chan C."/>
            <person name="Rhodes N."/>
            <person name="Thang M."/>
        </authorList>
    </citation>
    <scope>NUCLEOTIDE SEQUENCE</scope>
</reference>
<evidence type="ECO:0000313" key="3">
    <source>
        <dbReference type="Proteomes" id="UP001152797"/>
    </source>
</evidence>
<dbReference type="EMBL" id="CAMXCT010004574">
    <property type="protein sequence ID" value="CAI4009625.1"/>
    <property type="molecule type" value="Genomic_DNA"/>
</dbReference>
<evidence type="ECO:0000313" key="2">
    <source>
        <dbReference type="EMBL" id="CAL4796937.1"/>
    </source>
</evidence>
<name>A0A9P1GDR1_9DINO</name>
<gene>
    <name evidence="1" type="ORF">C1SCF055_LOCUS34967</name>
</gene>
<dbReference type="Proteomes" id="UP001152797">
    <property type="component" value="Unassembled WGS sequence"/>
</dbReference>
<dbReference type="EMBL" id="CAMXCT030004574">
    <property type="protein sequence ID" value="CAL4796937.1"/>
    <property type="molecule type" value="Genomic_DNA"/>
</dbReference>
<dbReference type="AlphaFoldDB" id="A0A9P1GDR1"/>
<accession>A0A9P1GDR1</accession>
<reference evidence="2 3" key="2">
    <citation type="submission" date="2024-05" db="EMBL/GenBank/DDBJ databases">
        <authorList>
            <person name="Chen Y."/>
            <person name="Shah S."/>
            <person name="Dougan E. K."/>
            <person name="Thang M."/>
            <person name="Chan C."/>
        </authorList>
    </citation>
    <scope>NUCLEOTIDE SEQUENCE [LARGE SCALE GENOMIC DNA]</scope>
</reference>
<protein>
    <submittedName>
        <fullName evidence="1">Uncharacterized protein</fullName>
    </submittedName>
</protein>
<dbReference type="EMBL" id="CAMXCT020004574">
    <property type="protein sequence ID" value="CAL1163000.1"/>
    <property type="molecule type" value="Genomic_DNA"/>
</dbReference>
<proteinExistence type="predicted"/>
<organism evidence="1">
    <name type="scientific">Cladocopium goreaui</name>
    <dbReference type="NCBI Taxonomy" id="2562237"/>
    <lineage>
        <taxon>Eukaryota</taxon>
        <taxon>Sar</taxon>
        <taxon>Alveolata</taxon>
        <taxon>Dinophyceae</taxon>
        <taxon>Suessiales</taxon>
        <taxon>Symbiodiniaceae</taxon>
        <taxon>Cladocopium</taxon>
    </lineage>
</organism>
<sequence>KKRAAARALLQHWANQTDEFRLELLCSSDLLLRTLQYRPHQLLLPGHGCDGKLGHLQRLVVEFQ</sequence>
<comment type="caution">
    <text evidence="1">The sequence shown here is derived from an EMBL/GenBank/DDBJ whole genome shotgun (WGS) entry which is preliminary data.</text>
</comment>
<dbReference type="OrthoDB" id="423388at2759"/>
<keyword evidence="3" id="KW-1185">Reference proteome</keyword>